<organism evidence="3 4">
    <name type="scientific">Gymnopus androsaceus JB14</name>
    <dbReference type="NCBI Taxonomy" id="1447944"/>
    <lineage>
        <taxon>Eukaryota</taxon>
        <taxon>Fungi</taxon>
        <taxon>Dikarya</taxon>
        <taxon>Basidiomycota</taxon>
        <taxon>Agaricomycotina</taxon>
        <taxon>Agaricomycetes</taxon>
        <taxon>Agaricomycetidae</taxon>
        <taxon>Agaricales</taxon>
        <taxon>Marasmiineae</taxon>
        <taxon>Omphalotaceae</taxon>
        <taxon>Gymnopus</taxon>
    </lineage>
</organism>
<feature type="region of interest" description="Disordered" evidence="1">
    <location>
        <begin position="1"/>
        <end position="29"/>
    </location>
</feature>
<evidence type="ECO:0000256" key="1">
    <source>
        <dbReference type="SAM" id="MobiDB-lite"/>
    </source>
</evidence>
<name>A0A6A4GDV9_9AGAR</name>
<keyword evidence="2" id="KW-0812">Transmembrane</keyword>
<evidence type="ECO:0008006" key="5">
    <source>
        <dbReference type="Google" id="ProtNLM"/>
    </source>
</evidence>
<dbReference type="Proteomes" id="UP000799118">
    <property type="component" value="Unassembled WGS sequence"/>
</dbReference>
<evidence type="ECO:0000313" key="3">
    <source>
        <dbReference type="EMBL" id="KAE9383610.1"/>
    </source>
</evidence>
<gene>
    <name evidence="3" type="ORF">BT96DRAFT_1027135</name>
</gene>
<keyword evidence="2" id="KW-1133">Transmembrane helix</keyword>
<feature type="compositionally biased region" description="Polar residues" evidence="1">
    <location>
        <begin position="50"/>
        <end position="64"/>
    </location>
</feature>
<keyword evidence="2" id="KW-0472">Membrane</keyword>
<accession>A0A6A4GDV9</accession>
<dbReference type="EMBL" id="ML770389">
    <property type="protein sequence ID" value="KAE9383610.1"/>
    <property type="molecule type" value="Genomic_DNA"/>
</dbReference>
<proteinExistence type="predicted"/>
<dbReference type="OrthoDB" id="2974291at2759"/>
<evidence type="ECO:0000256" key="2">
    <source>
        <dbReference type="SAM" id="Phobius"/>
    </source>
</evidence>
<dbReference type="AlphaFoldDB" id="A0A6A4GDV9"/>
<keyword evidence="4" id="KW-1185">Reference proteome</keyword>
<feature type="region of interest" description="Disordered" evidence="1">
    <location>
        <begin position="50"/>
        <end position="122"/>
    </location>
</feature>
<protein>
    <recommendedName>
        <fullName evidence="5">Mid2 domain-containing protein</fullName>
    </recommendedName>
</protein>
<feature type="compositionally biased region" description="Low complexity" evidence="1">
    <location>
        <begin position="65"/>
        <end position="122"/>
    </location>
</feature>
<feature type="transmembrane region" description="Helical" evidence="2">
    <location>
        <begin position="124"/>
        <end position="151"/>
    </location>
</feature>
<evidence type="ECO:0000313" key="4">
    <source>
        <dbReference type="Proteomes" id="UP000799118"/>
    </source>
</evidence>
<reference evidence="3" key="1">
    <citation type="journal article" date="2019" name="Environ. Microbiol.">
        <title>Fungal ecological strategies reflected in gene transcription - a case study of two litter decomposers.</title>
        <authorList>
            <person name="Barbi F."/>
            <person name="Kohler A."/>
            <person name="Barry K."/>
            <person name="Baskaran P."/>
            <person name="Daum C."/>
            <person name="Fauchery L."/>
            <person name="Ihrmark K."/>
            <person name="Kuo A."/>
            <person name="LaButti K."/>
            <person name="Lipzen A."/>
            <person name="Morin E."/>
            <person name="Grigoriev I.V."/>
            <person name="Henrissat B."/>
            <person name="Lindahl B."/>
            <person name="Martin F."/>
        </authorList>
    </citation>
    <scope>NUCLEOTIDE SEQUENCE</scope>
    <source>
        <strain evidence="3">JB14</strain>
    </source>
</reference>
<sequence length="275" mass="28006">MPSSAIFARRFPVGAPGDATAGKGSGNGATSGLTVPPLIGVSIALSSQTGIPSSSTTDSASDENTSSLLSPTAASTLTGNTSSSSSTADANSSSTAVTPSTISSSSTSTGSLPSSTPTAPPKTVSAAVIGGSVAGSLIALLAIGICILFIIRRRRHVWRRLRAERRQAIPLEGDLFMSEKLHINYGQSHSSRAVGLGSHLQVIPPSAITSAESGHRTEQLEMGGSGKSQIASLQDSNTEMRTTIGRLMGRMQYLEAQLESGDSVAGMSPPTYVSS</sequence>